<dbReference type="InterPro" id="IPR027417">
    <property type="entry name" value="P-loop_NTPase"/>
</dbReference>
<dbReference type="SMART" id="SM00487">
    <property type="entry name" value="DEXDc"/>
    <property type="match status" value="1"/>
</dbReference>
<keyword evidence="1" id="KW-0175">Coiled coil</keyword>
<dbReference type="PROSITE" id="PS51194">
    <property type="entry name" value="HELICASE_CTER"/>
    <property type="match status" value="1"/>
</dbReference>
<evidence type="ECO:0000259" key="3">
    <source>
        <dbReference type="PROSITE" id="PS51194"/>
    </source>
</evidence>
<dbReference type="InterPro" id="IPR000330">
    <property type="entry name" value="SNF2_N"/>
</dbReference>
<sequence>MNRNELIQAQQHFISTFQTLTREDKLEFLNFNRYHHKRPIQDVISIFVQYPEARYLGSFDFWKDYSTESSVQFGQKVAVRLYDRQGRLSEQLFDIAQTTLHTVPDIRDTVLSDRLLTNTLAELTDNDYFIGEEHYGQYFESISDSIEQYIKEHVPANALESYSPKQQKLALTLAKYNICEEFGAFLEDSERYEAFLDNIATSIDEMGPEDNVLRTFALGNNYSKELSTQVYSLYEEVEKRTEHLVQEQTSLNNKIASLDSDLSFDKPDVFDVQNESSDTNVEDNLTEETEILPAEEKHVSDTLYHTTVPTLNFKINDSLGALFIQLYSSDQEQRGTAQISPALLITDNIDSISDEEKIQNAQRREEIISAVQKSPDLALDFIKEVNGRISWKKDGTNIYDILPSIDYTNLSWESISQGLEEVSPQYHNLVHEPNHIQENQQQTTEGIDDSLASDKVFLEAVIEHFELPDNFIVTQDEYSTDLVKGNFWGTENVLSMDGELEVSGAASVITEIKDFEKKVLQYYFDYTNQEFQYRVGDILFLEGQYMASGYDEELIKISSLPEDSSQPMSTEQAVRRIVDNREPTDYNYYPQLKLYRYETVKARLATDEEIEIFNATKDKATTKEVSLFDAEEEVSKPSTETIDLDALSPEEVEQAREKEIKEDLLRGSGFQEGKFRIYYFFKNNGSSKDRIPFLKDEYGVGGHSAFGENKYTQMHDAKGLRFYSDNDDVLLPWKNIAERLDLLIASNEYLTDKELEEFQVWKADKEAVIQSKSDNLSSLSDEELEQELQKSYKEMLGENGNSFISSAFDRWTAVTNEKISRKPKEISLFDDINETPVPNQNFSSEAQIEENKEEVIEQSLVETIQDKVNFTFPEEDFYPKTPREKVEANIEAIQLVKKLDEENRLATPFEQQVLARYVGWGGIANKFFDESNPVFEEQRNTLKKMVSLAEYSAMRESSLTAYYTDPQLIQKMYASLENLGFTGGKILDPSMGTGNFFSALPEALQDNSDLYGVELDKITGQIAKQLHQATNIQVTGFEHTKFVDNALDLVITNVPFGQIPIVDKRYEKNHVIHDYFIKRSLDLVHEGGFVAVITSTATMDKRDDRVRSELARQANLVTAARLPKNAFTAIAGTDVSSDILIFQKTSTPDPSPEWLETTSLSDERGNTVHYNKYFENHPDHILGHIKIEAFNGGTLSITPEFSLDDLPMELGNVLSDTQVEIKPFEKKDKPLQVLEEIKLPGQTQEFNIEPYTIEVIEGVPYYHNGEEVVRHQKTSSITLNANETRQNQLNRFEKVKDRIFDKKTSYKNIFSGSGYFDSWSNFIFTPAKANTPKIPHEVLEMLNDGYDQTIHEDHRYTVSKGKDNLLTLTVEEAVSTKYSYTQDYNSRDVKAMQGMIDLRHSLQDVLNIQRIHDISEPEYKVEYETLLRRLNDKYDTFVKKYGAVSRPENATLLRRDDYYPFLTSIEQEKENSLTHEKEYSKAPVFFEPTIQPLPQSVVVSSAGDALLASLNHKGKLDFEYMTDVYEGHTREDIIQELGNQIFYEGNGQYATREEYLSGDVKTKLSLAKTNNDFEVEGYDWSVNIQALEEVIPLDLPLSDINYRLGARFIPIPVYQRFLAEQFEQKGYYDDDYNADWITIEYDERGDSYKVAARMEGTYGLRDKFGLASKNYPGDKLATELLNLRDPKIYKPDPNDPTGKKRVLDEVATEAIQDKGKMLTSAFKDWVLKTPDVQMEIVQIYNEKFNRYVGRTYDGSQLTVNGLAKQFKLRPHQANAVMRAVIEGRAGLAHEVGAGKTLTLLASARKMKELGIAQKPLFVIPKPLVEQFGREIYQYFPESHVLIAQSEDFQKENRKRFVSRILTGKYDFIVIADSQFGKIAMSKEYQEHYILTQLEAERSAMENMDDKSFTVKKIEQRIKRMEKSLEDLQKKDTDSFINFEELGIDLLVVDEAHNFKNLAPMTQLENVKGISDTRSQKAMDLQQKIEYLQNQYNYRRVIFSTGTPLSNSVVEMYTMMRYTEPDVLARYGVLNFDTWVSTFGMIENNFELTAAGTFKINRRFVKFGNMQELMNMFKETWDIQTSNMLDLPVPEAEIITHKSPITEAQKLYTNDLIQRASNIERGFVKPWEDNMLRIVGENKKLSLDMRTLDDKYYTAEDSNKLQQVVNTVFDIYKKYDEQKGTQIIFSDMSVPLKYRNSQAKNTDETINSFSAYDEIKAALVKKGIPEQEVRFIHEATDKTKAVMMQEMREGKIRILLGSTGKAGTGLNVQDKLIAVHHLDVPWRPSDVIQRNGRIIRQGNENEKVQIHYYITPGTMDSFLWQTQENKIKFTEQVMEGTSTSREMEEMETAIPTASQLKAAANGNPLQAEFMQIEMELQGLERSRNRFYEEQARSQERVLKDQEKLPQAEKLYEKQQLDVQNAKDTQDKPFELTLHFNDQSKIFTEEDKKADVGLALVGRINTSLAENNLQANKIMQHIATYRGFEIYHNPSASVTGQTTMEEHLFMKGHAQYSCMVSLESPTGILTRLNNRIDEGIEKSAAATLKDISRLQSAIAQTEEDKAKCFPDEDVYHTKKERHSELKELLKQQKSDEISATQIVNEGSEMEL</sequence>
<dbReference type="InterPro" id="IPR014001">
    <property type="entry name" value="Helicase_ATP-bd"/>
</dbReference>
<accession>A0AAJ2IXJ1</accession>
<dbReference type="SUPFAM" id="SSF53335">
    <property type="entry name" value="S-adenosyl-L-methionine-dependent methyltransferases"/>
    <property type="match status" value="1"/>
</dbReference>
<dbReference type="Gene3D" id="3.40.50.150">
    <property type="entry name" value="Vaccinia Virus protein VP39"/>
    <property type="match status" value="1"/>
</dbReference>
<feature type="domain" description="Helicase C-terminal" evidence="3">
    <location>
        <begin position="2166"/>
        <end position="2353"/>
    </location>
</feature>
<comment type="caution">
    <text evidence="4">The sequence shown here is derived from an EMBL/GenBank/DDBJ whole genome shotgun (WGS) entry which is preliminary data.</text>
</comment>
<gene>
    <name evidence="4" type="ORF">P7D34_10350</name>
</gene>
<dbReference type="Pfam" id="PF00176">
    <property type="entry name" value="SNF2-rel_dom"/>
    <property type="match status" value="1"/>
</dbReference>
<protein>
    <submittedName>
        <fullName evidence="4">SNF2-related protein</fullName>
    </submittedName>
</protein>
<dbReference type="Proteomes" id="UP001257962">
    <property type="component" value="Unassembled WGS sequence"/>
</dbReference>
<dbReference type="Gene3D" id="3.40.50.300">
    <property type="entry name" value="P-loop containing nucleotide triphosphate hydrolases"/>
    <property type="match status" value="2"/>
</dbReference>
<dbReference type="PANTHER" id="PTHR41313:SF1">
    <property type="entry name" value="DNA METHYLASE ADENINE-SPECIFIC DOMAIN-CONTAINING PROTEIN"/>
    <property type="match status" value="1"/>
</dbReference>
<dbReference type="PRINTS" id="PR00507">
    <property type="entry name" value="N12N6MTFRASE"/>
</dbReference>
<organism evidence="4 5">
    <name type="scientific">Lactococcus petauri</name>
    <dbReference type="NCBI Taxonomy" id="1940789"/>
    <lineage>
        <taxon>Bacteria</taxon>
        <taxon>Bacillati</taxon>
        <taxon>Bacillota</taxon>
        <taxon>Bacilli</taxon>
        <taxon>Lactobacillales</taxon>
        <taxon>Streptococcaceae</taxon>
        <taxon>Lactococcus</taxon>
    </lineage>
</organism>
<proteinExistence type="predicted"/>
<dbReference type="InterPro" id="IPR052933">
    <property type="entry name" value="DNA_Protect_Modify"/>
</dbReference>
<evidence type="ECO:0000313" key="4">
    <source>
        <dbReference type="EMBL" id="MDT2667611.1"/>
    </source>
</evidence>
<dbReference type="PANTHER" id="PTHR41313">
    <property type="entry name" value="ADENINE-SPECIFIC METHYLTRANSFERASE"/>
    <property type="match status" value="1"/>
</dbReference>
<dbReference type="RefSeq" id="WP_311795959.1">
    <property type="nucleotide sequence ID" value="NZ_JARPXT010000011.1"/>
</dbReference>
<dbReference type="GO" id="GO:0005524">
    <property type="term" value="F:ATP binding"/>
    <property type="evidence" value="ECO:0007669"/>
    <property type="project" value="InterPro"/>
</dbReference>
<evidence type="ECO:0000259" key="2">
    <source>
        <dbReference type="PROSITE" id="PS51192"/>
    </source>
</evidence>
<dbReference type="SMART" id="SM00490">
    <property type="entry name" value="HELICc"/>
    <property type="match status" value="1"/>
</dbReference>
<dbReference type="SUPFAM" id="SSF52540">
    <property type="entry name" value="P-loop containing nucleoside triphosphate hydrolases"/>
    <property type="match status" value="2"/>
</dbReference>
<feature type="coiled-coil region" evidence="1">
    <location>
        <begin position="2383"/>
        <end position="2423"/>
    </location>
</feature>
<dbReference type="InterPro" id="IPR029063">
    <property type="entry name" value="SAM-dependent_MTases_sf"/>
</dbReference>
<feature type="domain" description="Helicase ATP-binding" evidence="2">
    <location>
        <begin position="1776"/>
        <end position="2021"/>
    </location>
</feature>
<evidence type="ECO:0000313" key="5">
    <source>
        <dbReference type="Proteomes" id="UP001257962"/>
    </source>
</evidence>
<evidence type="ECO:0000256" key="1">
    <source>
        <dbReference type="SAM" id="Coils"/>
    </source>
</evidence>
<dbReference type="PROSITE" id="PS51192">
    <property type="entry name" value="HELICASE_ATP_BIND_1"/>
    <property type="match status" value="1"/>
</dbReference>
<dbReference type="InterPro" id="IPR001650">
    <property type="entry name" value="Helicase_C-like"/>
</dbReference>
<reference evidence="4" key="1">
    <citation type="submission" date="2023-03" db="EMBL/GenBank/DDBJ databases">
        <authorList>
            <person name="Shen W."/>
            <person name="Cai J."/>
        </authorList>
    </citation>
    <scope>NUCLEOTIDE SEQUENCE</scope>
    <source>
        <strain evidence="4">Y3</strain>
    </source>
</reference>
<name>A0AAJ2IXJ1_9LACT</name>
<dbReference type="EMBL" id="JARPYC010000011">
    <property type="protein sequence ID" value="MDT2667611.1"/>
    <property type="molecule type" value="Genomic_DNA"/>
</dbReference>
<dbReference type="Pfam" id="PF00271">
    <property type="entry name" value="Helicase_C"/>
    <property type="match status" value="1"/>
</dbReference>